<evidence type="ECO:0000313" key="11">
    <source>
        <dbReference type="Proteomes" id="UP001287356"/>
    </source>
</evidence>
<dbReference type="GO" id="GO:0046514">
    <property type="term" value="P:ceramide catabolic process"/>
    <property type="evidence" value="ECO:0007669"/>
    <property type="project" value="TreeGrafter"/>
</dbReference>
<feature type="transmembrane region" description="Helical" evidence="9">
    <location>
        <begin position="127"/>
        <end position="146"/>
    </location>
</feature>
<keyword evidence="3 9" id="KW-0812">Transmembrane</keyword>
<evidence type="ECO:0000256" key="8">
    <source>
        <dbReference type="PIRSR" id="PIRSR608901-2"/>
    </source>
</evidence>
<dbReference type="AlphaFoldDB" id="A0AAE0TY13"/>
<keyword evidence="7" id="KW-0106">Calcium</keyword>
<organism evidence="10 11">
    <name type="scientific">Lasiosphaeria ovina</name>
    <dbReference type="NCBI Taxonomy" id="92902"/>
    <lineage>
        <taxon>Eukaryota</taxon>
        <taxon>Fungi</taxon>
        <taxon>Dikarya</taxon>
        <taxon>Ascomycota</taxon>
        <taxon>Pezizomycotina</taxon>
        <taxon>Sordariomycetes</taxon>
        <taxon>Sordariomycetidae</taxon>
        <taxon>Sordariales</taxon>
        <taxon>Lasiosphaeriaceae</taxon>
        <taxon>Lasiosphaeria</taxon>
    </lineage>
</organism>
<dbReference type="GO" id="GO:0005789">
    <property type="term" value="C:endoplasmic reticulum membrane"/>
    <property type="evidence" value="ECO:0007669"/>
    <property type="project" value="TreeGrafter"/>
</dbReference>
<dbReference type="InterPro" id="IPR008901">
    <property type="entry name" value="ACER"/>
</dbReference>
<protein>
    <submittedName>
        <fullName evidence="10">Ceramidase</fullName>
    </submittedName>
</protein>
<evidence type="ECO:0000256" key="4">
    <source>
        <dbReference type="ARBA" id="ARBA00022801"/>
    </source>
</evidence>
<reference evidence="10" key="1">
    <citation type="journal article" date="2023" name="Mol. Phylogenet. Evol.">
        <title>Genome-scale phylogeny and comparative genomics of the fungal order Sordariales.</title>
        <authorList>
            <person name="Hensen N."/>
            <person name="Bonometti L."/>
            <person name="Westerberg I."/>
            <person name="Brannstrom I.O."/>
            <person name="Guillou S."/>
            <person name="Cros-Aarteil S."/>
            <person name="Calhoun S."/>
            <person name="Haridas S."/>
            <person name="Kuo A."/>
            <person name="Mondo S."/>
            <person name="Pangilinan J."/>
            <person name="Riley R."/>
            <person name="LaButti K."/>
            <person name="Andreopoulos B."/>
            <person name="Lipzen A."/>
            <person name="Chen C."/>
            <person name="Yan M."/>
            <person name="Daum C."/>
            <person name="Ng V."/>
            <person name="Clum A."/>
            <person name="Steindorff A."/>
            <person name="Ohm R.A."/>
            <person name="Martin F."/>
            <person name="Silar P."/>
            <person name="Natvig D.O."/>
            <person name="Lalanne C."/>
            <person name="Gautier V."/>
            <person name="Ament-Velasquez S.L."/>
            <person name="Kruys A."/>
            <person name="Hutchinson M.I."/>
            <person name="Powell A.J."/>
            <person name="Barry K."/>
            <person name="Miller A.N."/>
            <person name="Grigoriev I.V."/>
            <person name="Debuchy R."/>
            <person name="Gladieux P."/>
            <person name="Hiltunen Thoren M."/>
            <person name="Johannesson H."/>
        </authorList>
    </citation>
    <scope>NUCLEOTIDE SEQUENCE</scope>
    <source>
        <strain evidence="10">CBS 958.72</strain>
    </source>
</reference>
<reference evidence="10" key="2">
    <citation type="submission" date="2023-06" db="EMBL/GenBank/DDBJ databases">
        <authorList>
            <consortium name="Lawrence Berkeley National Laboratory"/>
            <person name="Haridas S."/>
            <person name="Hensen N."/>
            <person name="Bonometti L."/>
            <person name="Westerberg I."/>
            <person name="Brannstrom I.O."/>
            <person name="Guillou S."/>
            <person name="Cros-Aarteil S."/>
            <person name="Calhoun S."/>
            <person name="Kuo A."/>
            <person name="Mondo S."/>
            <person name="Pangilinan J."/>
            <person name="Riley R."/>
            <person name="Labutti K."/>
            <person name="Andreopoulos B."/>
            <person name="Lipzen A."/>
            <person name="Chen C."/>
            <person name="Yanf M."/>
            <person name="Daum C."/>
            <person name="Ng V."/>
            <person name="Clum A."/>
            <person name="Steindorff A."/>
            <person name="Ohm R."/>
            <person name="Martin F."/>
            <person name="Silar P."/>
            <person name="Natvig D."/>
            <person name="Lalanne C."/>
            <person name="Gautier V."/>
            <person name="Ament-Velasquez S.L."/>
            <person name="Kruys A."/>
            <person name="Hutchinson M.I."/>
            <person name="Powell A.J."/>
            <person name="Barry K."/>
            <person name="Miller A.N."/>
            <person name="Grigoriev I.V."/>
            <person name="Debuchy R."/>
            <person name="Gladieux P."/>
            <person name="Thoren M.H."/>
            <person name="Johannesson H."/>
        </authorList>
    </citation>
    <scope>NUCLEOTIDE SEQUENCE</scope>
    <source>
        <strain evidence="10">CBS 958.72</strain>
    </source>
</reference>
<dbReference type="EMBL" id="JAULSN010000001">
    <property type="protein sequence ID" value="KAK3383649.1"/>
    <property type="molecule type" value="Genomic_DNA"/>
</dbReference>
<feature type="binding site" evidence="7">
    <location>
        <position position="42"/>
    </location>
    <ligand>
        <name>Ca(2+)</name>
        <dbReference type="ChEBI" id="CHEBI:29108"/>
    </ligand>
</feature>
<comment type="caution">
    <text evidence="10">The sequence shown here is derived from an EMBL/GenBank/DDBJ whole genome shotgun (WGS) entry which is preliminary data.</text>
</comment>
<feature type="transmembrane region" description="Helical" evidence="9">
    <location>
        <begin position="95"/>
        <end position="115"/>
    </location>
</feature>
<dbReference type="GO" id="GO:0016811">
    <property type="term" value="F:hydrolase activity, acting on carbon-nitrogen (but not peptide) bonds, in linear amides"/>
    <property type="evidence" value="ECO:0007669"/>
    <property type="project" value="InterPro"/>
</dbReference>
<evidence type="ECO:0000256" key="2">
    <source>
        <dbReference type="ARBA" id="ARBA00009780"/>
    </source>
</evidence>
<evidence type="ECO:0000256" key="5">
    <source>
        <dbReference type="ARBA" id="ARBA00022989"/>
    </source>
</evidence>
<sequence length="302" mass="34502">MASAISALQIPYREPRDGFWGEQTSTLNWCEEDYNVTYYIAEVVNTLTNLVFLYLGVKGLRNVIRHGHPRVFILAFLGYMTVGMGSMAFHTTLWYSMQLADELPMIYTVCILCSNTFSHGKSPRGRILVGAGFFGAAAIITIYYLYAKDAVFHQVAYGLLSAGGTFWGYYLMEAQLRPALKKRSPDSCDCMMRELWAFSLTGLFLFLGGFFIWNMDNIFCRYLVTARNQVLLPWAALLEGHGWWHILTGLGAYYLILQRLYLGILLDGKEKDFRLQWKSLWSIPQIVPQPARDSRAQSKKTQ</sequence>
<accession>A0AAE0TY13</accession>
<comment type="cofactor">
    <cofactor evidence="8">
        <name>Zn(2+)</name>
        <dbReference type="ChEBI" id="CHEBI:29105"/>
    </cofactor>
</comment>
<name>A0AAE0TY13_9PEZI</name>
<keyword evidence="4" id="KW-0378">Hydrolase</keyword>
<dbReference type="PANTHER" id="PTHR46187">
    <property type="entry name" value="ALKALINE CERAMIDASE 3"/>
    <property type="match status" value="1"/>
</dbReference>
<keyword evidence="5 9" id="KW-1133">Transmembrane helix</keyword>
<gene>
    <name evidence="10" type="ORF">B0T24DRAFT_57932</name>
</gene>
<feature type="transmembrane region" description="Helical" evidence="9">
    <location>
        <begin position="243"/>
        <end position="266"/>
    </location>
</feature>
<keyword evidence="6 9" id="KW-0472">Membrane</keyword>
<comment type="subcellular location">
    <subcellularLocation>
        <location evidence="1">Membrane</location>
        <topology evidence="1">Multi-pass membrane protein</topology>
    </subcellularLocation>
</comment>
<evidence type="ECO:0000256" key="7">
    <source>
        <dbReference type="PIRSR" id="PIRSR608901-1"/>
    </source>
</evidence>
<feature type="transmembrane region" description="Helical" evidence="9">
    <location>
        <begin position="152"/>
        <end position="172"/>
    </location>
</feature>
<comment type="similarity">
    <text evidence="2">Belongs to the alkaline ceramidase family.</text>
</comment>
<dbReference type="GO" id="GO:0046513">
    <property type="term" value="P:ceramide biosynthetic process"/>
    <property type="evidence" value="ECO:0007669"/>
    <property type="project" value="TreeGrafter"/>
</dbReference>
<feature type="binding site" evidence="7">
    <location>
        <position position="31"/>
    </location>
    <ligand>
        <name>Ca(2+)</name>
        <dbReference type="ChEBI" id="CHEBI:29108"/>
    </ligand>
</feature>
<feature type="binding site" evidence="8">
    <location>
        <position position="90"/>
    </location>
    <ligand>
        <name>Zn(2+)</name>
        <dbReference type="ChEBI" id="CHEBI:29105"/>
        <note>catalytic</note>
    </ligand>
</feature>
<evidence type="ECO:0000256" key="1">
    <source>
        <dbReference type="ARBA" id="ARBA00004141"/>
    </source>
</evidence>
<feature type="binding site" evidence="8">
    <location>
        <position position="245"/>
    </location>
    <ligand>
        <name>Zn(2+)</name>
        <dbReference type="ChEBI" id="CHEBI:29105"/>
        <note>catalytic</note>
    </ligand>
</feature>
<feature type="transmembrane region" description="Helical" evidence="9">
    <location>
        <begin position="36"/>
        <end position="57"/>
    </location>
</feature>
<evidence type="ECO:0000313" key="10">
    <source>
        <dbReference type="EMBL" id="KAK3383649.1"/>
    </source>
</evidence>
<feature type="transmembrane region" description="Helical" evidence="9">
    <location>
        <begin position="193"/>
        <end position="213"/>
    </location>
</feature>
<feature type="binding site" evidence="8">
    <location>
        <position position="241"/>
    </location>
    <ligand>
        <name>Zn(2+)</name>
        <dbReference type="ChEBI" id="CHEBI:29105"/>
        <note>catalytic</note>
    </ligand>
</feature>
<keyword evidence="11" id="KW-1185">Reference proteome</keyword>
<feature type="binding site" evidence="7">
    <location>
        <position position="29"/>
    </location>
    <ligand>
        <name>Ca(2+)</name>
        <dbReference type="ChEBI" id="CHEBI:29108"/>
    </ligand>
</feature>
<feature type="transmembrane region" description="Helical" evidence="9">
    <location>
        <begin position="69"/>
        <end position="89"/>
    </location>
</feature>
<evidence type="ECO:0000256" key="6">
    <source>
        <dbReference type="ARBA" id="ARBA00023136"/>
    </source>
</evidence>
<evidence type="ECO:0000256" key="9">
    <source>
        <dbReference type="SAM" id="Phobius"/>
    </source>
</evidence>
<dbReference type="Proteomes" id="UP001287356">
    <property type="component" value="Unassembled WGS sequence"/>
</dbReference>
<proteinExistence type="inferred from homology"/>
<dbReference type="PANTHER" id="PTHR46187:SF3">
    <property type="entry name" value="ALKALINE CERAMIDASE 3"/>
    <property type="match status" value="1"/>
</dbReference>
<keyword evidence="7" id="KW-0479">Metal-binding</keyword>
<evidence type="ECO:0000256" key="3">
    <source>
        <dbReference type="ARBA" id="ARBA00022692"/>
    </source>
</evidence>
<dbReference type="Pfam" id="PF05875">
    <property type="entry name" value="Ceramidase"/>
    <property type="match status" value="1"/>
</dbReference>
<dbReference type="GO" id="GO:0046872">
    <property type="term" value="F:metal ion binding"/>
    <property type="evidence" value="ECO:0007669"/>
    <property type="project" value="UniProtKB-KW"/>
</dbReference>
<keyword evidence="8" id="KW-0862">Zinc</keyword>